<dbReference type="EMBL" id="GBRH01262761">
    <property type="protein sequence ID" value="JAD35134.1"/>
    <property type="molecule type" value="Transcribed_RNA"/>
</dbReference>
<evidence type="ECO:0000313" key="1">
    <source>
        <dbReference type="EMBL" id="JAD35134.1"/>
    </source>
</evidence>
<accession>A0A0A8Z6X9</accession>
<proteinExistence type="predicted"/>
<reference evidence="1" key="1">
    <citation type="submission" date="2014-09" db="EMBL/GenBank/DDBJ databases">
        <authorList>
            <person name="Magalhaes I.L.F."/>
            <person name="Oliveira U."/>
            <person name="Santos F.R."/>
            <person name="Vidigal T.H.D.A."/>
            <person name="Brescovit A.D."/>
            <person name="Santos A.J."/>
        </authorList>
    </citation>
    <scope>NUCLEOTIDE SEQUENCE</scope>
    <source>
        <tissue evidence="1">Shoot tissue taken approximately 20 cm above the soil surface</tissue>
    </source>
</reference>
<dbReference type="AlphaFoldDB" id="A0A0A8Z6X9"/>
<reference evidence="1" key="2">
    <citation type="journal article" date="2015" name="Data Brief">
        <title>Shoot transcriptome of the giant reed, Arundo donax.</title>
        <authorList>
            <person name="Barrero R.A."/>
            <person name="Guerrero F.D."/>
            <person name="Moolhuijzen P."/>
            <person name="Goolsby J.A."/>
            <person name="Tidwell J."/>
            <person name="Bellgard S.E."/>
            <person name="Bellgard M.I."/>
        </authorList>
    </citation>
    <scope>NUCLEOTIDE SEQUENCE</scope>
    <source>
        <tissue evidence="1">Shoot tissue taken approximately 20 cm above the soil surface</tissue>
    </source>
</reference>
<protein>
    <submittedName>
        <fullName evidence="1">Uncharacterized protein</fullName>
    </submittedName>
</protein>
<organism evidence="1">
    <name type="scientific">Arundo donax</name>
    <name type="common">Giant reed</name>
    <name type="synonym">Donax arundinaceus</name>
    <dbReference type="NCBI Taxonomy" id="35708"/>
    <lineage>
        <taxon>Eukaryota</taxon>
        <taxon>Viridiplantae</taxon>
        <taxon>Streptophyta</taxon>
        <taxon>Embryophyta</taxon>
        <taxon>Tracheophyta</taxon>
        <taxon>Spermatophyta</taxon>
        <taxon>Magnoliopsida</taxon>
        <taxon>Liliopsida</taxon>
        <taxon>Poales</taxon>
        <taxon>Poaceae</taxon>
        <taxon>PACMAD clade</taxon>
        <taxon>Arundinoideae</taxon>
        <taxon>Arundineae</taxon>
        <taxon>Arundo</taxon>
    </lineage>
</organism>
<name>A0A0A8Z6X9_ARUDO</name>
<sequence length="39" mass="4445">MVSPHRVVSVTLSHRYTYTNPKSLLMHVCTHSHKANSQP</sequence>